<dbReference type="GO" id="GO:0016787">
    <property type="term" value="F:hydrolase activity"/>
    <property type="evidence" value="ECO:0007669"/>
    <property type="project" value="UniProtKB-KW"/>
</dbReference>
<dbReference type="InterPro" id="IPR044946">
    <property type="entry name" value="Restrct_endonuc_typeI_TRD_sf"/>
</dbReference>
<gene>
    <name evidence="6" type="ORF">POM99_21655</name>
</gene>
<dbReference type="Proteomes" id="UP001222770">
    <property type="component" value="Unassembled WGS sequence"/>
</dbReference>
<dbReference type="CDD" id="cd05403">
    <property type="entry name" value="NT_KNTase_like"/>
    <property type="match status" value="1"/>
</dbReference>
<comment type="similarity">
    <text evidence="1">Belongs to the type-I restriction system S methylase family.</text>
</comment>
<keyword evidence="2" id="KW-0680">Restriction system</keyword>
<organism evidence="6 7">
    <name type="scientific">Novosphingobium cyanobacteriorum</name>
    <dbReference type="NCBI Taxonomy" id="3024215"/>
    <lineage>
        <taxon>Bacteria</taxon>
        <taxon>Pseudomonadati</taxon>
        <taxon>Pseudomonadota</taxon>
        <taxon>Alphaproteobacteria</taxon>
        <taxon>Sphingomonadales</taxon>
        <taxon>Sphingomonadaceae</taxon>
        <taxon>Novosphingobium</taxon>
    </lineage>
</organism>
<evidence type="ECO:0000313" key="7">
    <source>
        <dbReference type="Proteomes" id="UP001222770"/>
    </source>
</evidence>
<proteinExistence type="inferred from homology"/>
<dbReference type="PANTHER" id="PTHR30408:SF13">
    <property type="entry name" value="TYPE I RESTRICTION ENZYME HINDI SPECIFICITY SUBUNIT"/>
    <property type="match status" value="1"/>
</dbReference>
<name>A0ABT6CPG8_9SPHN</name>
<comment type="caution">
    <text evidence="6">The sequence shown here is derived from an EMBL/GenBank/DDBJ whole genome shotgun (WGS) entry which is preliminary data.</text>
</comment>
<reference evidence="6 7" key="1">
    <citation type="submission" date="2023-03" db="EMBL/GenBank/DDBJ databases">
        <title>Novosphingobium cyanobacteriorum sp. nov., isolated from a eutrophic reservoir during the Microcystis bloom period.</title>
        <authorList>
            <person name="Kang M."/>
            <person name="Le V."/>
            <person name="Ko S.-R."/>
            <person name="Lee S.-A."/>
            <person name="Ahn C.-Y."/>
        </authorList>
    </citation>
    <scope>NUCLEOTIDE SEQUENCE [LARGE SCALE GENOMIC DNA]</scope>
    <source>
        <strain evidence="6 7">HBC54</strain>
    </source>
</reference>
<evidence type="ECO:0000259" key="5">
    <source>
        <dbReference type="Pfam" id="PF18765"/>
    </source>
</evidence>
<dbReference type="InterPro" id="IPR043519">
    <property type="entry name" value="NT_sf"/>
</dbReference>
<dbReference type="InterPro" id="IPR000055">
    <property type="entry name" value="Restrct_endonuc_typeI_TRD"/>
</dbReference>
<keyword evidence="6" id="KW-0540">Nuclease</keyword>
<dbReference type="GO" id="GO:0004519">
    <property type="term" value="F:endonuclease activity"/>
    <property type="evidence" value="ECO:0007669"/>
    <property type="project" value="UniProtKB-KW"/>
</dbReference>
<keyword evidence="3" id="KW-0238">DNA-binding</keyword>
<protein>
    <submittedName>
        <fullName evidence="6">Restriction endonuclease subunit S</fullName>
        <ecNumber evidence="6">3.1.21.-</ecNumber>
    </submittedName>
</protein>
<evidence type="ECO:0000256" key="3">
    <source>
        <dbReference type="ARBA" id="ARBA00023125"/>
    </source>
</evidence>
<keyword evidence="7" id="KW-1185">Reference proteome</keyword>
<dbReference type="RefSeq" id="WP_277280833.1">
    <property type="nucleotide sequence ID" value="NZ_JAROCY010000046.1"/>
</dbReference>
<dbReference type="EMBL" id="JAROCY010000046">
    <property type="protein sequence ID" value="MDF8335814.1"/>
    <property type="molecule type" value="Genomic_DNA"/>
</dbReference>
<evidence type="ECO:0000256" key="1">
    <source>
        <dbReference type="ARBA" id="ARBA00010923"/>
    </source>
</evidence>
<accession>A0ABT6CPG8</accession>
<evidence type="ECO:0000259" key="4">
    <source>
        <dbReference type="Pfam" id="PF01420"/>
    </source>
</evidence>
<evidence type="ECO:0000313" key="6">
    <source>
        <dbReference type="EMBL" id="MDF8335814.1"/>
    </source>
</evidence>
<dbReference type="InterPro" id="IPR052021">
    <property type="entry name" value="Type-I_RS_S_subunit"/>
</dbReference>
<keyword evidence="6" id="KW-0378">Hydrolase</keyword>
<dbReference type="InterPro" id="IPR041633">
    <property type="entry name" value="Polbeta"/>
</dbReference>
<dbReference type="CDD" id="cd17278">
    <property type="entry name" value="RMtype1_S_LdeBORF1052P-TRD2-CR2"/>
    <property type="match status" value="1"/>
</dbReference>
<dbReference type="EC" id="3.1.21.-" evidence="6"/>
<sequence>MKQPIDLRPDHAKIVHEIIARHLPAGVSVRVFGSRAKWTAKPHSDLDLALKGKEPLPRSVLGDLAEAFSESDLPFRVDVVDWHTVAPSFQEVIDRDGKPLSWPIVSLGDLIEIKHGFAFKGEYFSDEPTDDVLVTPGNFAIGGGFQINKLKFYDGPVLEDYVLRTGDVVVTMTDLSKQADTLGYSAIVPSSHYRFLHNQRVGRVLLKSDDADLTFIAWLLRTSSYRATVVGSATGSTVKHTSPGRILEYRFGLPTLTEQKQIASVLSALDDKIELNRRMNETLEGMAQAIFRDWFVDFGPVRRKAAGETDAVAIMGGLTPDPARATQLAALFPDAFSDDGLPVGWQRLHLSDIASQGKGSINPQSQPETVFEHYSLPAFDKGQEPSMDAGSTIKSNKTPVPLGSILLSKLNPEILRVWLPNDHAGAAQIASTEFLVFIHKPGASRSLLFALFRDPDFRTLMQGMVTGTSKSHQRISPPALLAQEVIAANVSLFPAFSALVEPMLERLLASRAENNSLAETRDYVLPRLMSGTVRVARESEAA</sequence>
<keyword evidence="6" id="KW-0255">Endonuclease</keyword>
<evidence type="ECO:0000256" key="2">
    <source>
        <dbReference type="ARBA" id="ARBA00022747"/>
    </source>
</evidence>
<dbReference type="Gene3D" id="3.90.220.20">
    <property type="entry name" value="DNA methylase specificity domains"/>
    <property type="match status" value="2"/>
</dbReference>
<dbReference type="Pfam" id="PF01420">
    <property type="entry name" value="Methylase_S"/>
    <property type="match status" value="1"/>
</dbReference>
<dbReference type="SUPFAM" id="SSF116734">
    <property type="entry name" value="DNA methylase specificity domain"/>
    <property type="match status" value="2"/>
</dbReference>
<dbReference type="Gene3D" id="3.30.460.10">
    <property type="entry name" value="Beta Polymerase, domain 2"/>
    <property type="match status" value="1"/>
</dbReference>
<feature type="domain" description="Type I restriction modification DNA specificity" evidence="4">
    <location>
        <begin position="101"/>
        <end position="284"/>
    </location>
</feature>
<dbReference type="Pfam" id="PF18765">
    <property type="entry name" value="Polbeta"/>
    <property type="match status" value="1"/>
</dbReference>
<dbReference type="SUPFAM" id="SSF81301">
    <property type="entry name" value="Nucleotidyltransferase"/>
    <property type="match status" value="1"/>
</dbReference>
<dbReference type="PANTHER" id="PTHR30408">
    <property type="entry name" value="TYPE-1 RESTRICTION ENZYME ECOKI SPECIFICITY PROTEIN"/>
    <property type="match status" value="1"/>
</dbReference>
<feature type="domain" description="Polymerase beta nucleotidyltransferase" evidence="5">
    <location>
        <begin position="28"/>
        <end position="100"/>
    </location>
</feature>